<comment type="caution">
    <text evidence="2">The sequence shown here is derived from an EMBL/GenBank/DDBJ whole genome shotgun (WGS) entry which is preliminary data.</text>
</comment>
<feature type="chain" id="PRO_5001618031" description="DUF4412 domain-containing protein" evidence="1">
    <location>
        <begin position="25"/>
        <end position="256"/>
    </location>
</feature>
<reference evidence="2 3" key="1">
    <citation type="journal article" date="2014" name="Antonie Van Leeuwenhoek">
        <title>Hyphomonas beringensis sp. nov. and Hyphomonas chukchiensis sp. nov., isolated from surface seawater of the Bering Sea and Chukchi Sea.</title>
        <authorList>
            <person name="Li C."/>
            <person name="Lai Q."/>
            <person name="Li G."/>
            <person name="Dong C."/>
            <person name="Wang J."/>
            <person name="Liao Y."/>
            <person name="Shao Z."/>
        </authorList>
    </citation>
    <scope>NUCLEOTIDE SEQUENCE [LARGE SCALE GENOMIC DNA]</scope>
    <source>
        <strain evidence="2 3">25B14_1</strain>
    </source>
</reference>
<accession>A0A062U5J8</accession>
<gene>
    <name evidence="2" type="ORF">HY29_16950</name>
</gene>
<evidence type="ECO:0000313" key="2">
    <source>
        <dbReference type="EMBL" id="KCZ53557.1"/>
    </source>
</evidence>
<keyword evidence="1" id="KW-0732">Signal</keyword>
<keyword evidence="3" id="KW-1185">Reference proteome</keyword>
<protein>
    <recommendedName>
        <fullName evidence="4">DUF4412 domain-containing protein</fullName>
    </recommendedName>
</protein>
<dbReference type="OrthoDB" id="9789570at2"/>
<evidence type="ECO:0008006" key="4">
    <source>
        <dbReference type="Google" id="ProtNLM"/>
    </source>
</evidence>
<dbReference type="PATRIC" id="fig|1280946.3.peg.2549"/>
<dbReference type="EMBL" id="AWFF01000052">
    <property type="protein sequence ID" value="KCZ53557.1"/>
    <property type="molecule type" value="Genomic_DNA"/>
</dbReference>
<proteinExistence type="predicted"/>
<feature type="signal peptide" evidence="1">
    <location>
        <begin position="1"/>
        <end position="24"/>
    </location>
</feature>
<evidence type="ECO:0000313" key="3">
    <source>
        <dbReference type="Proteomes" id="UP000027037"/>
    </source>
</evidence>
<dbReference type="STRING" id="1280946.HY29_16950"/>
<organism evidence="2 3">
    <name type="scientific">Hyphomonas beringensis</name>
    <dbReference type="NCBI Taxonomy" id="1280946"/>
    <lineage>
        <taxon>Bacteria</taxon>
        <taxon>Pseudomonadati</taxon>
        <taxon>Pseudomonadota</taxon>
        <taxon>Alphaproteobacteria</taxon>
        <taxon>Hyphomonadales</taxon>
        <taxon>Hyphomonadaceae</taxon>
        <taxon>Hyphomonas</taxon>
    </lineage>
</organism>
<evidence type="ECO:0000256" key="1">
    <source>
        <dbReference type="SAM" id="SignalP"/>
    </source>
</evidence>
<dbReference type="AlphaFoldDB" id="A0A062U5J8"/>
<dbReference type="RefSeq" id="WP_034797559.1">
    <property type="nucleotide sequence ID" value="NZ_AWFF01000052.1"/>
</dbReference>
<sequence length="256" mass="27950">MSPFIRRLFAAASLAITLSGTVAAQEIAVFGPPSVEYEGQRTIVTSEGSIVQSVHSKPGKNRTEFHRDGQTLIQIWRDDLRKLWSISPEQGVAMEASYGTAQAQSPLDGFDKQSAVLEKRYIGKEVVNGVMADHHFMRVSMSGGGTTSGDVWTTTENVTVRMRMTQTSAGQGSEQISYDLTNLRLASQPDMLFEVPAGYQLMPAGEGMPSIFGSAGDYADDLASDAAEEAKSEVDRQVRQKVRNETSKAVRKILPW</sequence>
<dbReference type="eggNOG" id="COG1629">
    <property type="taxonomic scope" value="Bacteria"/>
</dbReference>
<dbReference type="Proteomes" id="UP000027037">
    <property type="component" value="Unassembled WGS sequence"/>
</dbReference>
<name>A0A062U5J8_9PROT</name>